<sequence length="441" mass="48679">MELLGKEINDCQCGKTHKLIPEHIIINENALKELPKLAIKSVSGDQTKRKVLILYDIRTLTIAGKRVANEFKEAGWQVFEEMVPDPNEMQVPKCDDKTHAILSAKVPIIDVIIPVGSGVLSDLGKWLAFERKVPFLTFATAASMNGYTSANVAPSINGVKSLVHAVPPYAVVSEPQVLSNAPHEMTVAGLGDVLAKSVSSLDWLLNNLLFNDYYCARSVGLITDIEPLYLEQSHRIATHDPQAIVAMTNALMLTGVAMTMAGTSAPASGGEHLISHSLDIMSAIDGHPHDFHGRQVGVATCMMAALYEKVIQISDSPVLYDPPFEIDKDFWGPVADEVQSKYKEKLPRLHIAKNLLAQPGFWPKVKKQLSTMHRSPDIIRSCLTNANGATNFSNLNINRNRLRLALEHAHQMRARFTVLDLAYIFGIFPNYIDDLIDDWAT</sequence>
<evidence type="ECO:0000256" key="4">
    <source>
        <dbReference type="ARBA" id="ARBA00022857"/>
    </source>
</evidence>
<evidence type="ECO:0000256" key="7">
    <source>
        <dbReference type="ARBA" id="ARBA00023098"/>
    </source>
</evidence>
<dbReference type="InterPro" id="IPR032837">
    <property type="entry name" value="G1PDH"/>
</dbReference>
<gene>
    <name evidence="10" type="ORF">ALAG00032_LOCUS13152</name>
</gene>
<dbReference type="PANTHER" id="PTHR43616">
    <property type="entry name" value="GLYCEROL DEHYDROGENASE"/>
    <property type="match status" value="1"/>
</dbReference>
<evidence type="ECO:0000256" key="3">
    <source>
        <dbReference type="ARBA" id="ARBA00022723"/>
    </source>
</evidence>
<dbReference type="Pfam" id="PF13685">
    <property type="entry name" value="Fe-ADH_2"/>
    <property type="match status" value="1"/>
</dbReference>
<organism evidence="10">
    <name type="scientific">Aureoumbra lagunensis</name>
    <dbReference type="NCBI Taxonomy" id="44058"/>
    <lineage>
        <taxon>Eukaryota</taxon>
        <taxon>Sar</taxon>
        <taxon>Stramenopiles</taxon>
        <taxon>Ochrophyta</taxon>
        <taxon>Pelagophyceae</taxon>
        <taxon>Pelagomonadales</taxon>
        <taxon>Aureoumbra</taxon>
    </lineage>
</organism>
<evidence type="ECO:0000313" key="10">
    <source>
        <dbReference type="EMBL" id="CAE0372368.1"/>
    </source>
</evidence>
<dbReference type="Gene3D" id="1.20.1090.10">
    <property type="entry name" value="Dehydroquinate synthase-like - alpha domain"/>
    <property type="match status" value="1"/>
</dbReference>
<evidence type="ECO:0000256" key="8">
    <source>
        <dbReference type="ARBA" id="ARBA00023209"/>
    </source>
</evidence>
<reference evidence="10" key="1">
    <citation type="submission" date="2021-01" db="EMBL/GenBank/DDBJ databases">
        <authorList>
            <person name="Corre E."/>
            <person name="Pelletier E."/>
            <person name="Niang G."/>
            <person name="Scheremetjew M."/>
            <person name="Finn R."/>
            <person name="Kale V."/>
            <person name="Holt S."/>
            <person name="Cochrane G."/>
            <person name="Meng A."/>
            <person name="Brown T."/>
            <person name="Cohen L."/>
        </authorList>
    </citation>
    <scope>NUCLEOTIDE SEQUENCE</scope>
    <source>
        <strain evidence="10">CCMP1510</strain>
    </source>
</reference>
<evidence type="ECO:0000256" key="6">
    <source>
        <dbReference type="ARBA" id="ARBA00023027"/>
    </source>
</evidence>
<proteinExistence type="predicted"/>
<evidence type="ECO:0000256" key="9">
    <source>
        <dbReference type="ARBA" id="ARBA00023264"/>
    </source>
</evidence>
<dbReference type="SUPFAM" id="SSF56796">
    <property type="entry name" value="Dehydroquinate synthase-like"/>
    <property type="match status" value="1"/>
</dbReference>
<accession>A0A7S3K1W8</accession>
<keyword evidence="3" id="KW-0479">Metal-binding</keyword>
<name>A0A7S3K1W8_9STRA</name>
<keyword evidence="4" id="KW-0521">NADP</keyword>
<keyword evidence="8" id="KW-0594">Phospholipid biosynthesis</keyword>
<evidence type="ECO:0008006" key="11">
    <source>
        <dbReference type="Google" id="ProtNLM"/>
    </source>
</evidence>
<evidence type="ECO:0000256" key="5">
    <source>
        <dbReference type="ARBA" id="ARBA00023002"/>
    </source>
</evidence>
<dbReference type="InterPro" id="IPR016205">
    <property type="entry name" value="Glycerol_DH"/>
</dbReference>
<keyword evidence="6" id="KW-0520">NAD</keyword>
<dbReference type="Gene3D" id="3.40.50.1970">
    <property type="match status" value="1"/>
</dbReference>
<dbReference type="AlphaFoldDB" id="A0A7S3K1W8"/>
<keyword evidence="2" id="KW-0444">Lipid biosynthesis</keyword>
<dbReference type="GO" id="GO:0016614">
    <property type="term" value="F:oxidoreductase activity, acting on CH-OH group of donors"/>
    <property type="evidence" value="ECO:0007669"/>
    <property type="project" value="InterPro"/>
</dbReference>
<dbReference type="EMBL" id="HBIJ01020088">
    <property type="protein sequence ID" value="CAE0372368.1"/>
    <property type="molecule type" value="Transcribed_RNA"/>
</dbReference>
<dbReference type="GO" id="GO:0046872">
    <property type="term" value="F:metal ion binding"/>
    <property type="evidence" value="ECO:0007669"/>
    <property type="project" value="UniProtKB-KW"/>
</dbReference>
<evidence type="ECO:0000256" key="2">
    <source>
        <dbReference type="ARBA" id="ARBA00022516"/>
    </source>
</evidence>
<keyword evidence="1" id="KW-0963">Cytoplasm</keyword>
<keyword evidence="5" id="KW-0560">Oxidoreductase</keyword>
<keyword evidence="7" id="KW-0443">Lipid metabolism</keyword>
<evidence type="ECO:0000256" key="1">
    <source>
        <dbReference type="ARBA" id="ARBA00022490"/>
    </source>
</evidence>
<dbReference type="PANTHER" id="PTHR43616:SF5">
    <property type="entry name" value="GLYCEROL DEHYDROGENASE 1"/>
    <property type="match status" value="1"/>
</dbReference>
<protein>
    <recommendedName>
        <fullName evidence="11">Alcohol dehydrogenase iron-type/glycerol dehydrogenase GldA domain-containing protein</fullName>
    </recommendedName>
</protein>
<dbReference type="GO" id="GO:0008654">
    <property type="term" value="P:phospholipid biosynthetic process"/>
    <property type="evidence" value="ECO:0007669"/>
    <property type="project" value="UniProtKB-KW"/>
</dbReference>
<keyword evidence="9" id="KW-1208">Phospholipid metabolism</keyword>